<comment type="caution">
    <text evidence="4">The sequence shown here is derived from an EMBL/GenBank/DDBJ whole genome shotgun (WGS) entry which is preliminary data.</text>
</comment>
<evidence type="ECO:0000313" key="5">
    <source>
        <dbReference type="Proteomes" id="UP000800235"/>
    </source>
</evidence>
<keyword evidence="3" id="KW-1133">Transmembrane helix</keyword>
<proteinExistence type="predicted"/>
<accession>A0A9P4NVR1</accession>
<keyword evidence="3" id="KW-0472">Membrane</keyword>
<dbReference type="EMBL" id="MU007025">
    <property type="protein sequence ID" value="KAF2432570.1"/>
    <property type="molecule type" value="Genomic_DNA"/>
</dbReference>
<feature type="region of interest" description="Disordered" evidence="2">
    <location>
        <begin position="156"/>
        <end position="227"/>
    </location>
</feature>
<name>A0A9P4NVR1_9PEZI</name>
<reference evidence="4" key="1">
    <citation type="journal article" date="2020" name="Stud. Mycol.">
        <title>101 Dothideomycetes genomes: a test case for predicting lifestyles and emergence of pathogens.</title>
        <authorList>
            <person name="Haridas S."/>
            <person name="Albert R."/>
            <person name="Binder M."/>
            <person name="Bloem J."/>
            <person name="Labutti K."/>
            <person name="Salamov A."/>
            <person name="Andreopoulos B."/>
            <person name="Baker S."/>
            <person name="Barry K."/>
            <person name="Bills G."/>
            <person name="Bluhm B."/>
            <person name="Cannon C."/>
            <person name="Castanera R."/>
            <person name="Culley D."/>
            <person name="Daum C."/>
            <person name="Ezra D."/>
            <person name="Gonzalez J."/>
            <person name="Henrissat B."/>
            <person name="Kuo A."/>
            <person name="Liang C."/>
            <person name="Lipzen A."/>
            <person name="Lutzoni F."/>
            <person name="Magnuson J."/>
            <person name="Mondo S."/>
            <person name="Nolan M."/>
            <person name="Ohm R."/>
            <person name="Pangilinan J."/>
            <person name="Park H.-J."/>
            <person name="Ramirez L."/>
            <person name="Alfaro M."/>
            <person name="Sun H."/>
            <person name="Tritt A."/>
            <person name="Yoshinaga Y."/>
            <person name="Zwiers L.-H."/>
            <person name="Turgeon B."/>
            <person name="Goodwin S."/>
            <person name="Spatafora J."/>
            <person name="Crous P."/>
            <person name="Grigoriev I."/>
        </authorList>
    </citation>
    <scope>NUCLEOTIDE SEQUENCE</scope>
    <source>
        <strain evidence="4">CBS 130266</strain>
    </source>
</reference>
<feature type="region of interest" description="Disordered" evidence="2">
    <location>
        <begin position="285"/>
        <end position="331"/>
    </location>
</feature>
<feature type="transmembrane region" description="Helical" evidence="3">
    <location>
        <begin position="656"/>
        <end position="677"/>
    </location>
</feature>
<evidence type="ECO:0000256" key="2">
    <source>
        <dbReference type="SAM" id="MobiDB-lite"/>
    </source>
</evidence>
<gene>
    <name evidence="4" type="ORF">EJ08DRAFT_677465</name>
</gene>
<sequence>MSASAFATSAHNSSVNYARRLANGPVAALPKKEAQNGWIVFRVNNVIIPTPATTPAVQHVDTDTGNHVSTPTSVTTGNDSIIMDSVTFTPDVSEHEMLRRQSFPGLLSSDVLMSNQDNSLSIVARHKFRPWSASVTSYDPFLKDQAGDETETITSFGATSGTALPCSQAATSSDPSSKEQAGGEIKKNNPIALSSAESTNGDTSLITKKPPRRGFEPYTHPNAKTCGNSVASDPLEACESVADVAQHAEPVKNRKLRGCTRGRRKDKKTKVSLATDGLVELAATIPADVASSGSEHSPENSTDDSRDESPHSSTSPTTVLSSIHEAESSQLSSVMQHIEELREEINLLVQDRRHKSNAIRALKAVMATQRKDSEDRIEALMNEHDRQLEQLRGETNDLKTHNADQLKQHQNEIATLKEKAELDLGMERTERAEVMALNQQLQNEITGMKSKNKLLKKDVRQQKNHFQGFQNENRNKDESIQKLTGDQKEKNEKIANISVLLNDSNAQLAGSKVKLGNVQQELLTAQTDLRRTVSDKNELARKSAEDLKLKDATINGLTSQLEGGAIPLILKKVELSDMELKFVAVQNDLKLAVRDKDELVQKMLEDHKDMDEKMSTTARQLNDTTTQLNTTRDELANTLQQLENANTVIVDNETKAANRLCFAFFLLILLVIFFNWLG</sequence>
<evidence type="ECO:0000256" key="1">
    <source>
        <dbReference type="SAM" id="Coils"/>
    </source>
</evidence>
<feature type="compositionally biased region" description="Polar residues" evidence="2">
    <location>
        <begin position="168"/>
        <end position="179"/>
    </location>
</feature>
<evidence type="ECO:0000256" key="3">
    <source>
        <dbReference type="SAM" id="Phobius"/>
    </source>
</evidence>
<feature type="compositionally biased region" description="Polar residues" evidence="2">
    <location>
        <begin position="191"/>
        <end position="206"/>
    </location>
</feature>
<evidence type="ECO:0000313" key="4">
    <source>
        <dbReference type="EMBL" id="KAF2432570.1"/>
    </source>
</evidence>
<keyword evidence="1" id="KW-0175">Coiled coil</keyword>
<protein>
    <submittedName>
        <fullName evidence="4">Uncharacterized protein</fullName>
    </submittedName>
</protein>
<organism evidence="4 5">
    <name type="scientific">Tothia fuscella</name>
    <dbReference type="NCBI Taxonomy" id="1048955"/>
    <lineage>
        <taxon>Eukaryota</taxon>
        <taxon>Fungi</taxon>
        <taxon>Dikarya</taxon>
        <taxon>Ascomycota</taxon>
        <taxon>Pezizomycotina</taxon>
        <taxon>Dothideomycetes</taxon>
        <taxon>Pleosporomycetidae</taxon>
        <taxon>Venturiales</taxon>
        <taxon>Cylindrosympodiaceae</taxon>
        <taxon>Tothia</taxon>
    </lineage>
</organism>
<keyword evidence="3" id="KW-0812">Transmembrane</keyword>
<dbReference type="Proteomes" id="UP000800235">
    <property type="component" value="Unassembled WGS sequence"/>
</dbReference>
<keyword evidence="5" id="KW-1185">Reference proteome</keyword>
<feature type="compositionally biased region" description="Polar residues" evidence="2">
    <location>
        <begin position="311"/>
        <end position="321"/>
    </location>
</feature>
<feature type="coiled-coil region" evidence="1">
    <location>
        <begin position="621"/>
        <end position="652"/>
    </location>
</feature>
<dbReference type="AlphaFoldDB" id="A0A9P4NVR1"/>